<proteinExistence type="predicted"/>
<dbReference type="Proteomes" id="UP000664480">
    <property type="component" value="Unassembled WGS sequence"/>
</dbReference>
<reference evidence="2 3" key="1">
    <citation type="submission" date="2021-03" db="EMBL/GenBank/DDBJ databases">
        <title>novel species isolated from a fishpond in China.</title>
        <authorList>
            <person name="Lu H."/>
            <person name="Cai Z."/>
        </authorList>
    </citation>
    <scope>NUCLEOTIDE SEQUENCE [LARGE SCALE GENOMIC DNA]</scope>
    <source>
        <strain evidence="2 3">YJ13C</strain>
    </source>
</reference>
<dbReference type="RefSeq" id="WP_206588171.1">
    <property type="nucleotide sequence ID" value="NZ_JAFKCU010000006.1"/>
</dbReference>
<gene>
    <name evidence="2" type="ORF">J0A69_18805</name>
</gene>
<comment type="caution">
    <text evidence="2">The sequence shown here is derived from an EMBL/GenBank/DDBJ whole genome shotgun (WGS) entry which is preliminary data.</text>
</comment>
<accession>A0ABS3CLS3</accession>
<name>A0ABS3CLS3_9BACT</name>
<feature type="signal peptide" evidence="1">
    <location>
        <begin position="1"/>
        <end position="18"/>
    </location>
</feature>
<keyword evidence="3" id="KW-1185">Reference proteome</keyword>
<feature type="chain" id="PRO_5045284187" evidence="1">
    <location>
        <begin position="19"/>
        <end position="90"/>
    </location>
</feature>
<keyword evidence="1" id="KW-0732">Signal</keyword>
<evidence type="ECO:0000313" key="3">
    <source>
        <dbReference type="Proteomes" id="UP000664480"/>
    </source>
</evidence>
<sequence length="90" mass="9629">MKYLPAFALVLASGLAVAVNLPEGPIENPPSKIWTPDVDEDSGYREITSEVLGTNFQCNSGGPECRVQFHNDDPMTGTKSVLTAGTYNAL</sequence>
<protein>
    <submittedName>
        <fullName evidence="2">Uncharacterized protein</fullName>
    </submittedName>
</protein>
<evidence type="ECO:0000256" key="1">
    <source>
        <dbReference type="SAM" id="SignalP"/>
    </source>
</evidence>
<organism evidence="2 3">
    <name type="scientific">Algoriphagus pacificus</name>
    <dbReference type="NCBI Taxonomy" id="2811234"/>
    <lineage>
        <taxon>Bacteria</taxon>
        <taxon>Pseudomonadati</taxon>
        <taxon>Bacteroidota</taxon>
        <taxon>Cytophagia</taxon>
        <taxon>Cytophagales</taxon>
        <taxon>Cyclobacteriaceae</taxon>
        <taxon>Algoriphagus</taxon>
    </lineage>
</organism>
<dbReference type="Pfam" id="PF20130">
    <property type="entry name" value="DUF6520"/>
    <property type="match status" value="1"/>
</dbReference>
<evidence type="ECO:0000313" key="2">
    <source>
        <dbReference type="EMBL" id="MBN7817499.1"/>
    </source>
</evidence>
<dbReference type="EMBL" id="JAFKCU010000006">
    <property type="protein sequence ID" value="MBN7817499.1"/>
    <property type="molecule type" value="Genomic_DNA"/>
</dbReference>
<dbReference type="InterPro" id="IPR045391">
    <property type="entry name" value="DUF6520"/>
</dbReference>